<keyword evidence="4" id="KW-1185">Reference proteome</keyword>
<gene>
    <name evidence="3" type="ORF">AFUS01_LOCUS38385</name>
</gene>
<comment type="function">
    <text evidence="2">May mediate accelerated ATP-independent bidirectional transbilayer migration of phospholipids upon binding calcium ions that results in a loss of phospholipid asymmetry in the plasma membrane.</text>
</comment>
<dbReference type="EMBL" id="CAJVCH010547626">
    <property type="protein sequence ID" value="CAG7828458.1"/>
    <property type="molecule type" value="Genomic_DNA"/>
</dbReference>
<evidence type="ECO:0000313" key="4">
    <source>
        <dbReference type="Proteomes" id="UP000708208"/>
    </source>
</evidence>
<dbReference type="GO" id="GO:0005886">
    <property type="term" value="C:plasma membrane"/>
    <property type="evidence" value="ECO:0007669"/>
    <property type="project" value="TreeGrafter"/>
</dbReference>
<evidence type="ECO:0000256" key="1">
    <source>
        <dbReference type="ARBA" id="ARBA00005350"/>
    </source>
</evidence>
<dbReference type="InterPro" id="IPR005552">
    <property type="entry name" value="Scramblase"/>
</dbReference>
<sequence>MVNPKVPAQHRTKKSFVEKAKTHISGTIFSQRTQHAKPSKRSATNISLDVDNFSESGAKEMAYARLRTITPTLRPLAFTRHVFMRITEHFDNAILIGKRNYEFFNTFGARIYLATVVEPNCTFISHPFETFVWSHDGHAAFKMEGSSGRFGRCAGASVSLPDEFVLASIKQEQKLCKLEYSVLDNKKPVTSLFQIRGPRLDWLVVGGLGRYSDFQIYSASEKYIGKLSHHWDRLGGNFVRDDDSSFRSYGASLPIGMSPNLKAVMMAMLILLDVQFFPNMENRSHIFSNRNRSHMVQTHIIFFCEGPFSVKVNILCLRFQRN</sequence>
<comment type="cofactor">
    <cofactor evidence="2">
        <name>Ca(2+)</name>
        <dbReference type="ChEBI" id="CHEBI:29108"/>
    </cofactor>
</comment>
<dbReference type="AlphaFoldDB" id="A0A8J2L941"/>
<evidence type="ECO:0000256" key="2">
    <source>
        <dbReference type="RuleBase" id="RU363116"/>
    </source>
</evidence>
<keyword evidence="2" id="KW-0564">Palmitate</keyword>
<comment type="caution">
    <text evidence="3">The sequence shown here is derived from an EMBL/GenBank/DDBJ whole genome shotgun (WGS) entry which is preliminary data.</text>
</comment>
<protein>
    <recommendedName>
        <fullName evidence="2">Phospholipid scramblase</fullName>
    </recommendedName>
</protein>
<proteinExistence type="inferred from homology"/>
<dbReference type="Pfam" id="PF03803">
    <property type="entry name" value="Scramblase"/>
    <property type="match status" value="1"/>
</dbReference>
<keyword evidence="2" id="KW-0449">Lipoprotein</keyword>
<dbReference type="PANTHER" id="PTHR23248">
    <property type="entry name" value="PHOSPHOLIPID SCRAMBLASE-RELATED"/>
    <property type="match status" value="1"/>
</dbReference>
<dbReference type="Proteomes" id="UP000708208">
    <property type="component" value="Unassembled WGS sequence"/>
</dbReference>
<dbReference type="GO" id="GO:0017128">
    <property type="term" value="F:phospholipid scramblase activity"/>
    <property type="evidence" value="ECO:0007669"/>
    <property type="project" value="InterPro"/>
</dbReference>
<reference evidence="3" key="1">
    <citation type="submission" date="2021-06" db="EMBL/GenBank/DDBJ databases">
        <authorList>
            <person name="Hodson N. C."/>
            <person name="Mongue J. A."/>
            <person name="Jaron S. K."/>
        </authorList>
    </citation>
    <scope>NUCLEOTIDE SEQUENCE</scope>
</reference>
<organism evidence="3 4">
    <name type="scientific">Allacma fusca</name>
    <dbReference type="NCBI Taxonomy" id="39272"/>
    <lineage>
        <taxon>Eukaryota</taxon>
        <taxon>Metazoa</taxon>
        <taxon>Ecdysozoa</taxon>
        <taxon>Arthropoda</taxon>
        <taxon>Hexapoda</taxon>
        <taxon>Collembola</taxon>
        <taxon>Symphypleona</taxon>
        <taxon>Sminthuridae</taxon>
        <taxon>Allacma</taxon>
    </lineage>
</organism>
<name>A0A8J2L941_9HEXA</name>
<comment type="similarity">
    <text evidence="1 2">Belongs to the phospholipid scramblase family.</text>
</comment>
<dbReference type="PANTHER" id="PTHR23248:SF9">
    <property type="entry name" value="PHOSPHOLIPID SCRAMBLASE"/>
    <property type="match status" value="1"/>
</dbReference>
<accession>A0A8J2L941</accession>
<keyword evidence="2" id="KW-0106">Calcium</keyword>
<evidence type="ECO:0000313" key="3">
    <source>
        <dbReference type="EMBL" id="CAG7828458.1"/>
    </source>
</evidence>